<protein>
    <recommendedName>
        <fullName evidence="1">DUF4216 domain-containing protein</fullName>
    </recommendedName>
</protein>
<evidence type="ECO:0000313" key="2">
    <source>
        <dbReference type="EMBL" id="KAG9450550.1"/>
    </source>
</evidence>
<comment type="caution">
    <text evidence="2">The sequence shown here is derived from an EMBL/GenBank/DDBJ whole genome shotgun (WGS) entry which is preliminary data.</text>
</comment>
<dbReference type="InterPro" id="IPR025312">
    <property type="entry name" value="DUF4216"/>
</dbReference>
<dbReference type="Pfam" id="PF13952">
    <property type="entry name" value="DUF4216"/>
    <property type="match status" value="1"/>
</dbReference>
<evidence type="ECO:0000313" key="3">
    <source>
        <dbReference type="Proteomes" id="UP000825729"/>
    </source>
</evidence>
<dbReference type="PANTHER" id="PTHR48258">
    <property type="entry name" value="DUF4218 DOMAIN-CONTAINING PROTEIN-RELATED"/>
    <property type="match status" value="1"/>
</dbReference>
<feature type="domain" description="DUF4216" evidence="1">
    <location>
        <begin position="141"/>
        <end position="204"/>
    </location>
</feature>
<reference evidence="2 3" key="1">
    <citation type="submission" date="2021-07" db="EMBL/GenBank/DDBJ databases">
        <title>The Aristolochia fimbriata genome: insights into angiosperm evolution, floral development and chemical biosynthesis.</title>
        <authorList>
            <person name="Jiao Y."/>
        </authorList>
    </citation>
    <scope>NUCLEOTIDE SEQUENCE [LARGE SCALE GENOMIC DNA]</scope>
    <source>
        <strain evidence="2">IBCAS-2021</strain>
        <tissue evidence="2">Leaf</tissue>
    </source>
</reference>
<dbReference type="EMBL" id="JAINDJ010000004">
    <property type="protein sequence ID" value="KAG9450550.1"/>
    <property type="molecule type" value="Genomic_DNA"/>
</dbReference>
<sequence length="271" mass="31195">MDGIESKLNRPLRYEGPTVAGTSCYISAEEVYQAHRFVLFNIEKCYALFCKPLNMIVQSINVNINKANTNGEEDIFFLASGPKPNVITYKGFFMNDYNFEITYVDNLCVTQNSGIATIREAEEIFYGTLEMVLEVTFGNLPPIHLFNCNWYDMKEGSGWLVDDHKFTMVNTTKRCFADKPFIFPSQAQQVFYSMDPLKSDWSIINRWKPRDTYDILTIEVGRVEAHDEVLLRKEDVVGMGLDTMIENSDVVWVRKKLGITVQVDERLLNLT</sequence>
<accession>A0AAV7ER33</accession>
<dbReference type="Proteomes" id="UP000825729">
    <property type="component" value="Unassembled WGS sequence"/>
</dbReference>
<name>A0AAV7ER33_ARIFI</name>
<evidence type="ECO:0000259" key="1">
    <source>
        <dbReference type="Pfam" id="PF13952"/>
    </source>
</evidence>
<gene>
    <name evidence="2" type="ORF">H6P81_010515</name>
</gene>
<proteinExistence type="predicted"/>
<keyword evidence="3" id="KW-1185">Reference proteome</keyword>
<dbReference type="AlphaFoldDB" id="A0AAV7ER33"/>
<organism evidence="2 3">
    <name type="scientific">Aristolochia fimbriata</name>
    <name type="common">White veined hardy Dutchman's pipe vine</name>
    <dbReference type="NCBI Taxonomy" id="158543"/>
    <lineage>
        <taxon>Eukaryota</taxon>
        <taxon>Viridiplantae</taxon>
        <taxon>Streptophyta</taxon>
        <taxon>Embryophyta</taxon>
        <taxon>Tracheophyta</taxon>
        <taxon>Spermatophyta</taxon>
        <taxon>Magnoliopsida</taxon>
        <taxon>Magnoliidae</taxon>
        <taxon>Piperales</taxon>
        <taxon>Aristolochiaceae</taxon>
        <taxon>Aristolochia</taxon>
    </lineage>
</organism>